<sequence>MLSVKEQIVADAWMQHFGETLPVLGCTELAAQILRDYGVNIELAAHRADPIWKRAA</sequence>
<dbReference type="Proteomes" id="UP000309952">
    <property type="component" value="Chromosome"/>
</dbReference>
<dbReference type="AlphaFoldDB" id="A0A4P1JRG7"/>
<reference evidence="1 2" key="1">
    <citation type="submission" date="2019-04" db="EMBL/GenBank/DDBJ databases">
        <authorList>
            <consortium name="Pathogen Informatics"/>
        </authorList>
    </citation>
    <scope>NUCLEOTIDE SEQUENCE [LARGE SCALE GENOMIC DNA]</scope>
    <source>
        <strain evidence="1 2">NCTC9239</strain>
    </source>
</reference>
<organism evidence="1 2">
    <name type="scientific">Brevundimonas vancanneytii</name>
    <dbReference type="NCBI Taxonomy" id="1325724"/>
    <lineage>
        <taxon>Bacteria</taxon>
        <taxon>Pseudomonadati</taxon>
        <taxon>Pseudomonadota</taxon>
        <taxon>Alphaproteobacteria</taxon>
        <taxon>Caulobacterales</taxon>
        <taxon>Caulobacteraceae</taxon>
        <taxon>Brevundimonas</taxon>
    </lineage>
</organism>
<accession>A0A4P1JRG7</accession>
<dbReference type="EMBL" id="LR588407">
    <property type="protein sequence ID" value="VTO10715.1"/>
    <property type="molecule type" value="Genomic_DNA"/>
</dbReference>
<name>A0A4P1JRG7_9CAUL</name>
<keyword evidence="2" id="KW-1185">Reference proteome</keyword>
<gene>
    <name evidence="1" type="ORF">NCTC9239_00121</name>
</gene>
<evidence type="ECO:0000313" key="1">
    <source>
        <dbReference type="EMBL" id="VTO10715.1"/>
    </source>
</evidence>
<evidence type="ECO:0000313" key="2">
    <source>
        <dbReference type="Proteomes" id="UP000309952"/>
    </source>
</evidence>
<protein>
    <submittedName>
        <fullName evidence="1">Uncharacterized protein</fullName>
    </submittedName>
</protein>
<proteinExistence type="predicted"/>
<dbReference type="KEGG" id="bvy:NCTC9239_00121"/>